<protein>
    <submittedName>
        <fullName evidence="3">Adhesin</fullName>
    </submittedName>
</protein>
<name>A0ABR9T4V8_9SPHI</name>
<accession>A0ABR9T4V8</accession>
<dbReference type="Gene3D" id="2.40.128.420">
    <property type="match status" value="1"/>
</dbReference>
<keyword evidence="4" id="KW-1185">Reference proteome</keyword>
<dbReference type="RefSeq" id="WP_196938061.1">
    <property type="nucleotide sequence ID" value="NZ_MU158689.1"/>
</dbReference>
<dbReference type="Pfam" id="PF18620">
    <property type="entry name" value="DUF5627"/>
    <property type="match status" value="1"/>
</dbReference>
<dbReference type="Proteomes" id="UP000618319">
    <property type="component" value="Unassembled WGS sequence"/>
</dbReference>
<dbReference type="Gene3D" id="2.60.40.1740">
    <property type="entry name" value="hypothetical protein (bacova_03559)"/>
    <property type="match status" value="1"/>
</dbReference>
<feature type="domain" description="DUF5627" evidence="2">
    <location>
        <begin position="196"/>
        <end position="332"/>
    </location>
</feature>
<proteinExistence type="predicted"/>
<dbReference type="PROSITE" id="PS51257">
    <property type="entry name" value="PROKAR_LIPOPROTEIN"/>
    <property type="match status" value="1"/>
</dbReference>
<organism evidence="3 4">
    <name type="scientific">Sphingobacterium pedocola</name>
    <dbReference type="NCBI Taxonomy" id="2082722"/>
    <lineage>
        <taxon>Bacteria</taxon>
        <taxon>Pseudomonadati</taxon>
        <taxon>Bacteroidota</taxon>
        <taxon>Sphingobacteriia</taxon>
        <taxon>Sphingobacteriales</taxon>
        <taxon>Sphingobacteriaceae</taxon>
        <taxon>Sphingobacterium</taxon>
    </lineage>
</organism>
<dbReference type="EMBL" id="PSKQ01000017">
    <property type="protein sequence ID" value="MBE8720376.1"/>
    <property type="molecule type" value="Genomic_DNA"/>
</dbReference>
<dbReference type="InterPro" id="IPR040580">
    <property type="entry name" value="DUF5627"/>
</dbReference>
<dbReference type="Pfam" id="PF08522">
    <property type="entry name" value="BT_3987-like_N"/>
    <property type="match status" value="1"/>
</dbReference>
<sequence length="344" mass="38200">MKKIHIFFTMLLLAFTSCKNQDWEFPDFEYQTVYFAYQYPVRTITMGEDIFDTSLDNQGKVNVMATTGGVYSNKGDITIDFVVDNAMTNNMTYAPGGTDILPLPSNYYTLASNKIVISKGKPSGGVEVQLTDAFFADPKAISRTYVLPIRLTAVSSADSILSGTPAAGSLLRKAVADDWDVAPKDYTFYAIKYINTWHGNYLRRGQDVIVGKNGNTSLSQTQVRREAFVEKDEVKSVSTQSLKNTILPLTFKDVDGTNINFNLILSFDNNNNCSVSSGTTGITASGNGKFIKRGEKNSWGNTDRDAMYLEYQIDMAQMRISTKDTLVMRDRGVKMETFSVGLKP</sequence>
<evidence type="ECO:0000259" key="2">
    <source>
        <dbReference type="Pfam" id="PF18620"/>
    </source>
</evidence>
<evidence type="ECO:0000313" key="4">
    <source>
        <dbReference type="Proteomes" id="UP000618319"/>
    </source>
</evidence>
<gene>
    <name evidence="3" type="ORF">C4F40_06525</name>
</gene>
<comment type="caution">
    <text evidence="3">The sequence shown here is derived from an EMBL/GenBank/DDBJ whole genome shotgun (WGS) entry which is preliminary data.</text>
</comment>
<evidence type="ECO:0000259" key="1">
    <source>
        <dbReference type="Pfam" id="PF08522"/>
    </source>
</evidence>
<evidence type="ECO:0000313" key="3">
    <source>
        <dbReference type="EMBL" id="MBE8720376.1"/>
    </source>
</evidence>
<feature type="domain" description="BT-3987-like N-terminal" evidence="1">
    <location>
        <begin position="31"/>
        <end position="157"/>
    </location>
</feature>
<dbReference type="InterPro" id="IPR013728">
    <property type="entry name" value="BT_3987-like_N"/>
</dbReference>
<reference evidence="3 4" key="1">
    <citation type="submission" date="2018-02" db="EMBL/GenBank/DDBJ databases">
        <title>Sphingobacterium KA21.</title>
        <authorList>
            <person name="Vasarhelyi B.M."/>
            <person name="Deshmukh S."/>
            <person name="Balint B."/>
            <person name="Kukolya J."/>
        </authorList>
    </citation>
    <scope>NUCLEOTIDE SEQUENCE [LARGE SCALE GENOMIC DNA]</scope>
    <source>
        <strain evidence="3 4">Ka21</strain>
    </source>
</reference>